<dbReference type="EMBL" id="BNEC01000005">
    <property type="protein sequence ID" value="GHI72849.1"/>
    <property type="molecule type" value="Genomic_DNA"/>
</dbReference>
<evidence type="ECO:0000313" key="1">
    <source>
        <dbReference type="EMBL" id="GHI72849.1"/>
    </source>
</evidence>
<reference evidence="2" key="1">
    <citation type="submission" date="2023-07" db="EMBL/GenBank/DDBJ databases">
        <title>Whole genome shotgun sequence of Streptomyces nojiriensis NBRC 13794.</title>
        <authorList>
            <person name="Komaki H."/>
            <person name="Tamura T."/>
        </authorList>
    </citation>
    <scope>NUCLEOTIDE SEQUENCE [LARGE SCALE GENOMIC DNA]</scope>
    <source>
        <strain evidence="2">NBRC 13794</strain>
    </source>
</reference>
<keyword evidence="2" id="KW-1185">Reference proteome</keyword>
<gene>
    <name evidence="1" type="ORF">Snoj_67670</name>
</gene>
<proteinExistence type="predicted"/>
<dbReference type="Proteomes" id="UP000613974">
    <property type="component" value="Unassembled WGS sequence"/>
</dbReference>
<comment type="caution">
    <text evidence="1">The sequence shown here is derived from an EMBL/GenBank/DDBJ whole genome shotgun (WGS) entry which is preliminary data.</text>
</comment>
<accession>A0ABQ3SXI2</accession>
<sequence length="75" mass="8404">MPLPPIRTTPERGEVIVMERDELLGRLKSKLRETSFDAPAVETVQPEIRSAAQYAMMPSMRAGFRIDDEADNSAI</sequence>
<name>A0ABQ3SXI2_9ACTN</name>
<protein>
    <submittedName>
        <fullName evidence="1">Uncharacterized protein</fullName>
    </submittedName>
</protein>
<organism evidence="1 2">
    <name type="scientific">Streptomyces nojiriensis</name>
    <dbReference type="NCBI Taxonomy" id="66374"/>
    <lineage>
        <taxon>Bacteria</taxon>
        <taxon>Bacillati</taxon>
        <taxon>Actinomycetota</taxon>
        <taxon>Actinomycetes</taxon>
        <taxon>Kitasatosporales</taxon>
        <taxon>Streptomycetaceae</taxon>
        <taxon>Streptomyces</taxon>
    </lineage>
</organism>
<evidence type="ECO:0000313" key="2">
    <source>
        <dbReference type="Proteomes" id="UP000613974"/>
    </source>
</evidence>